<dbReference type="KEGG" id="ajg:KKR91_01105"/>
<dbReference type="Gene3D" id="2.60.40.3940">
    <property type="match status" value="1"/>
</dbReference>
<dbReference type="AlphaFoldDB" id="A0A975M5H5"/>
<dbReference type="RefSeq" id="WP_210231526.1">
    <property type="nucleotide sequence ID" value="NZ_CP076022.1"/>
</dbReference>
<keyword evidence="3" id="KW-1185">Reference proteome</keyword>
<feature type="domain" description="Putative tail fiber protein gp53-like C-terminal" evidence="1">
    <location>
        <begin position="791"/>
        <end position="863"/>
    </location>
</feature>
<reference evidence="2 3" key="1">
    <citation type="submission" date="2021-05" db="EMBL/GenBank/DDBJ databases">
        <title>Novel species in genus Arthrobacter.</title>
        <authorList>
            <person name="Zhang G."/>
        </authorList>
    </citation>
    <scope>NUCLEOTIDE SEQUENCE [LARGE SCALE GENOMIC DNA]</scope>
    <source>
        <strain evidence="3">zg-ZUI227</strain>
    </source>
</reference>
<dbReference type="EMBL" id="CP076022">
    <property type="protein sequence ID" value="QWC10282.1"/>
    <property type="molecule type" value="Genomic_DNA"/>
</dbReference>
<name>A0A975M5H5_9MICC</name>
<evidence type="ECO:0000313" key="2">
    <source>
        <dbReference type="EMBL" id="QWC10282.1"/>
    </source>
</evidence>
<proteinExistence type="predicted"/>
<dbReference type="Proteomes" id="UP000676885">
    <property type="component" value="Chromosome"/>
</dbReference>
<evidence type="ECO:0000259" key="1">
    <source>
        <dbReference type="Pfam" id="PF21882"/>
    </source>
</evidence>
<sequence>MDEYDGDGNLVSVIGKQYDGTHGAVVVSGPVPPVPNAPLVTGGLSLNIGWDGTFVNDAGVQDITIPAPMDFTRVELHASRTSGFSADTADTLIDTIESPRGGTRPAMLDEGTWYAVLVARSASGKRSAQSAEASAVVTPPVGADVDVDALREEFAAADEALNKALAENAVVQLALRGAVTELQDTTLPALNAELSQAKGRLDDADHLLNVTFPQRISEAEGTAGTALANANSALTMAGSGSRVLYGTTNPSGTAREGDTWRKTASATGDVIAEWRYTKNGAGTLAWTPQKVTSDMVSNLDIGKLSAGTGTFITAVAEKMATATASIQKADIGNLTVTGNSALNTLTAQRIASGVGQFIDLSTDQLTAGTASIGTAVADRLFADIFSTRKLNASQVFIGHPGNMYPDPMFMQPGFITRQNDASTCRVYKSGANLGLDPGTTTTTYYRPMGEPQNTTDYKNWISVQPGEAWELSFDTDAWKVASVAKFVGRTLDGQAYANPTKTVTVPVGSTSVKLVATIPADCYWICPEISVLGGKGISFIKAGSIMVRQIITPSLIVDGFFQGLRVIGASIETNTAASRGVKMTDAGLFAYDSTGKETLRFDGANSILTGATIRTAASGARIQISETGLHGWGADNVQYLKADSSGLEMTGSITSTGKTTEAVPRTINASLQAVVRDITGQESVANPSLIFDTGEYDPWNAPGINSPDGRSLQLQAGTVVAFAHKVTLGSFPTPFAIDGNLITIGNIGFLGGPPAAVNLLGNVKVNGGQVMKTVTPNIPADQQPIELIANGSATTNAQGEFTITFPTGAFPTACVAIFMVPNSGGAVIPVVNGTTALSKTNCRAVQPGNGNKAITYSYRAIGY</sequence>
<dbReference type="Pfam" id="PF21882">
    <property type="entry name" value="Gp53-like_C"/>
    <property type="match status" value="1"/>
</dbReference>
<dbReference type="InterPro" id="IPR054075">
    <property type="entry name" value="Gp53-like_C"/>
</dbReference>
<accession>A0A975M5H5</accession>
<gene>
    <name evidence="2" type="ORF">KKR91_01105</name>
</gene>
<organism evidence="2 3">
    <name type="scientific">Arthrobacter jiangjiafuii</name>
    <dbReference type="NCBI Taxonomy" id="2817475"/>
    <lineage>
        <taxon>Bacteria</taxon>
        <taxon>Bacillati</taxon>
        <taxon>Actinomycetota</taxon>
        <taxon>Actinomycetes</taxon>
        <taxon>Micrococcales</taxon>
        <taxon>Micrococcaceae</taxon>
        <taxon>Arthrobacter</taxon>
    </lineage>
</organism>
<evidence type="ECO:0000313" key="3">
    <source>
        <dbReference type="Proteomes" id="UP000676885"/>
    </source>
</evidence>
<protein>
    <recommendedName>
        <fullName evidence="1">Putative tail fiber protein gp53-like C-terminal domain-containing protein</fullName>
    </recommendedName>
</protein>